<evidence type="ECO:0000256" key="1">
    <source>
        <dbReference type="ARBA" id="ARBA00010641"/>
    </source>
</evidence>
<comment type="similarity">
    <text evidence="1">Belongs to the sigma-70 factor family. ECF subfamily.</text>
</comment>
<dbReference type="SUPFAM" id="SSF88659">
    <property type="entry name" value="Sigma3 and sigma4 domains of RNA polymerase sigma factors"/>
    <property type="match status" value="1"/>
</dbReference>
<dbReference type="InterPro" id="IPR013249">
    <property type="entry name" value="RNA_pol_sigma70_r4_t2"/>
</dbReference>
<keyword evidence="3" id="KW-0731">Sigma factor</keyword>
<evidence type="ECO:0000256" key="3">
    <source>
        <dbReference type="ARBA" id="ARBA00023082"/>
    </source>
</evidence>
<organism evidence="6 7">
    <name type="scientific">Streptomyces dengpaensis</name>
    <dbReference type="NCBI Taxonomy" id="2049881"/>
    <lineage>
        <taxon>Bacteria</taxon>
        <taxon>Bacillati</taxon>
        <taxon>Actinomycetota</taxon>
        <taxon>Actinomycetes</taxon>
        <taxon>Kitasatosporales</taxon>
        <taxon>Streptomycetaceae</taxon>
        <taxon>Streptomyces</taxon>
    </lineage>
</organism>
<gene>
    <name evidence="6" type="ORF">C4B68_39875</name>
</gene>
<dbReference type="InterPro" id="IPR036388">
    <property type="entry name" value="WH-like_DNA-bd_sf"/>
</dbReference>
<dbReference type="Gene3D" id="1.10.10.10">
    <property type="entry name" value="Winged helix-like DNA-binding domain superfamily/Winged helix DNA-binding domain"/>
    <property type="match status" value="1"/>
</dbReference>
<reference evidence="6 7" key="1">
    <citation type="submission" date="2018-02" db="EMBL/GenBank/DDBJ databases">
        <title>Complete genome sequence of Streptomyces dengpaensis, the producer of angucyclines.</title>
        <authorList>
            <person name="Yumei L."/>
        </authorList>
    </citation>
    <scope>NUCLEOTIDE SEQUENCE [LARGE SCALE GENOMIC DNA]</scope>
    <source>
        <strain evidence="6 7">XZHG99</strain>
    </source>
</reference>
<sequence length="75" mass="7943">MQRTVTTLHYFEGWKISDIAGSLGIAESTVRAHLVHARRRLTDFGVLGFGSVSGPVTRSVRAGTPEACGIQMGAG</sequence>
<keyword evidence="2" id="KW-0805">Transcription regulation</keyword>
<evidence type="ECO:0000313" key="6">
    <source>
        <dbReference type="EMBL" id="AVH60876.1"/>
    </source>
</evidence>
<dbReference type="EMBL" id="CP026652">
    <property type="protein sequence ID" value="AVH60876.1"/>
    <property type="molecule type" value="Genomic_DNA"/>
</dbReference>
<evidence type="ECO:0000313" key="7">
    <source>
        <dbReference type="Proteomes" id="UP000238413"/>
    </source>
</evidence>
<keyword evidence="7" id="KW-1185">Reference proteome</keyword>
<evidence type="ECO:0000256" key="4">
    <source>
        <dbReference type="ARBA" id="ARBA00023163"/>
    </source>
</evidence>
<name>A0ABN5ID92_9ACTN</name>
<proteinExistence type="inferred from homology"/>
<keyword evidence="4" id="KW-0804">Transcription</keyword>
<evidence type="ECO:0000256" key="2">
    <source>
        <dbReference type="ARBA" id="ARBA00023015"/>
    </source>
</evidence>
<dbReference type="Proteomes" id="UP000238413">
    <property type="component" value="Chromosome"/>
</dbReference>
<feature type="domain" description="RNA polymerase sigma factor 70 region 4 type 2" evidence="5">
    <location>
        <begin position="2"/>
        <end position="41"/>
    </location>
</feature>
<evidence type="ECO:0000259" key="5">
    <source>
        <dbReference type="Pfam" id="PF08281"/>
    </source>
</evidence>
<accession>A0ABN5ID92</accession>
<dbReference type="Pfam" id="PF08281">
    <property type="entry name" value="Sigma70_r4_2"/>
    <property type="match status" value="1"/>
</dbReference>
<protein>
    <recommendedName>
        <fullName evidence="5">RNA polymerase sigma factor 70 region 4 type 2 domain-containing protein</fullName>
    </recommendedName>
</protein>
<dbReference type="InterPro" id="IPR013324">
    <property type="entry name" value="RNA_pol_sigma_r3/r4-like"/>
</dbReference>